<feature type="region of interest" description="Disordered" evidence="1">
    <location>
        <begin position="45"/>
        <end position="74"/>
    </location>
</feature>
<name>A0A1H9RCN6_9CORY</name>
<reference evidence="3" key="1">
    <citation type="submission" date="2016-10" db="EMBL/GenBank/DDBJ databases">
        <authorList>
            <person name="Varghese N."/>
            <person name="Submissions S."/>
        </authorList>
    </citation>
    <scope>NUCLEOTIDE SEQUENCE [LARGE SCALE GENOMIC DNA]</scope>
    <source>
        <strain evidence="3">DSM 20524</strain>
    </source>
</reference>
<organism evidence="2 3">
    <name type="scientific">Corynebacterium cystitidis DSM 20524</name>
    <dbReference type="NCBI Taxonomy" id="1121357"/>
    <lineage>
        <taxon>Bacteria</taxon>
        <taxon>Bacillati</taxon>
        <taxon>Actinomycetota</taxon>
        <taxon>Actinomycetes</taxon>
        <taxon>Mycobacteriales</taxon>
        <taxon>Corynebacteriaceae</taxon>
        <taxon>Corynebacterium</taxon>
    </lineage>
</organism>
<protein>
    <submittedName>
        <fullName evidence="2">Uncharacterized protein</fullName>
    </submittedName>
</protein>
<sequence length="150" mass="16957">MVGLLVKVKKRKTAIVTAGLDYILSTKVPTIPDVITEWKKEHPNTEYTNGQISSQHSYTDRRKAKSGQPDSITHFHYSHDKARRTRRGIDQQLEKAVRAVEGATTIKRNRYINLKAPNKKVNYALAEKHKALAGIKEYETTLTSLSAPET</sequence>
<dbReference type="AlphaFoldDB" id="A0A1H9RCN6"/>
<accession>A0A1H9RCN6</accession>
<evidence type="ECO:0000256" key="1">
    <source>
        <dbReference type="SAM" id="MobiDB-lite"/>
    </source>
</evidence>
<dbReference type="EMBL" id="FOGQ01000002">
    <property type="protein sequence ID" value="SER70516.1"/>
    <property type="molecule type" value="Genomic_DNA"/>
</dbReference>
<dbReference type="Proteomes" id="UP000198929">
    <property type="component" value="Unassembled WGS sequence"/>
</dbReference>
<evidence type="ECO:0000313" key="3">
    <source>
        <dbReference type="Proteomes" id="UP000198929"/>
    </source>
</evidence>
<evidence type="ECO:0000313" key="2">
    <source>
        <dbReference type="EMBL" id="SER70516.1"/>
    </source>
</evidence>
<gene>
    <name evidence="2" type="ORF">SAMN05661109_00851</name>
</gene>
<keyword evidence="3" id="KW-1185">Reference proteome</keyword>
<feature type="compositionally biased region" description="Polar residues" evidence="1">
    <location>
        <begin position="45"/>
        <end position="57"/>
    </location>
</feature>
<proteinExistence type="predicted"/>